<feature type="binding site" evidence="12">
    <location>
        <position position="277"/>
    </location>
    <ligand>
        <name>[4Fe-4S] cluster</name>
        <dbReference type="ChEBI" id="CHEBI:49883"/>
        <label>2</label>
        <note>4Fe-4S-substrate</note>
    </ligand>
</feature>
<evidence type="ECO:0000256" key="1">
    <source>
        <dbReference type="ARBA" id="ARBA00012167"/>
    </source>
</evidence>
<dbReference type="EMBL" id="CP016782">
    <property type="protein sequence ID" value="ASY28085.1"/>
    <property type="molecule type" value="Genomic_DNA"/>
</dbReference>
<feature type="binding site" evidence="12">
    <location>
        <position position="28"/>
    </location>
    <ligand>
        <name>[4Fe-4S] cluster</name>
        <dbReference type="ChEBI" id="CHEBI:49883"/>
        <label>1</label>
        <note>4Fe-4S-S-AdoMet</note>
    </ligand>
</feature>
<name>A0A249LGT8_9ACTN</name>
<dbReference type="InterPro" id="IPR013785">
    <property type="entry name" value="Aldolase_TIM"/>
</dbReference>
<dbReference type="NCBIfam" id="TIGR02666">
    <property type="entry name" value="moaA"/>
    <property type="match status" value="1"/>
</dbReference>
<comment type="cofactor">
    <cofactor evidence="12">
        <name>[4Fe-4S] cluster</name>
        <dbReference type="ChEBI" id="CHEBI:49883"/>
    </cofactor>
    <text evidence="12">Binds 2 [4Fe-4S] clusters. Binds 1 [4Fe-4S] cluster coordinated with 3 cysteines and an exchangeable S-adenosyl-L-methionine and 1 [4Fe-4S] cluster coordinated with 3 cysteines and the GTP-derived substrate.</text>
</comment>
<dbReference type="Gene3D" id="3.20.20.70">
    <property type="entry name" value="Aldolase class I"/>
    <property type="match status" value="1"/>
</dbReference>
<feature type="binding site" evidence="12">
    <location>
        <begin position="265"/>
        <end position="267"/>
    </location>
    <ligand>
        <name>GTP</name>
        <dbReference type="ChEBI" id="CHEBI:37565"/>
    </ligand>
</feature>
<feature type="binding site" evidence="12">
    <location>
        <position position="260"/>
    </location>
    <ligand>
        <name>[4Fe-4S] cluster</name>
        <dbReference type="ChEBI" id="CHEBI:49883"/>
        <label>2</label>
        <note>4Fe-4S-substrate</note>
    </ligand>
</feature>
<dbReference type="SFLD" id="SFLDS00029">
    <property type="entry name" value="Radical_SAM"/>
    <property type="match status" value="1"/>
</dbReference>
<dbReference type="SFLD" id="SFLDG01386">
    <property type="entry name" value="main_SPASM_domain-containing"/>
    <property type="match status" value="1"/>
</dbReference>
<dbReference type="SFLD" id="SFLDG01067">
    <property type="entry name" value="SPASM/twitch_domain_containing"/>
    <property type="match status" value="1"/>
</dbReference>
<dbReference type="GO" id="GO:0061799">
    <property type="term" value="F:cyclic pyranopterin monophosphate synthase activity"/>
    <property type="evidence" value="ECO:0007669"/>
    <property type="project" value="TreeGrafter"/>
</dbReference>
<feature type="binding site" evidence="12">
    <location>
        <position position="102"/>
    </location>
    <ligand>
        <name>GTP</name>
        <dbReference type="ChEBI" id="CHEBI:37565"/>
    </ligand>
</feature>
<dbReference type="GO" id="GO:1904047">
    <property type="term" value="F:S-adenosyl-L-methionine binding"/>
    <property type="evidence" value="ECO:0007669"/>
    <property type="project" value="UniProtKB-UniRule"/>
</dbReference>
<evidence type="ECO:0000256" key="3">
    <source>
        <dbReference type="ARBA" id="ARBA00022691"/>
    </source>
</evidence>
<keyword evidence="8 12" id="KW-0342">GTP-binding</keyword>
<dbReference type="UniPathway" id="UPA00344"/>
<dbReference type="OrthoDB" id="9763993at2"/>
<dbReference type="InterPro" id="IPR010505">
    <property type="entry name" value="MoaA_twitch"/>
</dbReference>
<keyword evidence="6 12" id="KW-0408">Iron</keyword>
<keyword evidence="15" id="KW-1185">Reference proteome</keyword>
<dbReference type="PROSITE" id="PS01305">
    <property type="entry name" value="MOAA_NIFB_PQQE"/>
    <property type="match status" value="1"/>
</dbReference>
<dbReference type="GO" id="GO:0046872">
    <property type="term" value="F:metal ion binding"/>
    <property type="evidence" value="ECO:0007669"/>
    <property type="project" value="UniProtKB-KW"/>
</dbReference>
<dbReference type="PROSITE" id="PS51918">
    <property type="entry name" value="RADICAL_SAM"/>
    <property type="match status" value="1"/>
</dbReference>
<proteinExistence type="inferred from homology"/>
<dbReference type="Pfam" id="PF04055">
    <property type="entry name" value="Radical_SAM"/>
    <property type="match status" value="1"/>
</dbReference>
<feature type="binding site" evidence="12">
    <location>
        <position position="32"/>
    </location>
    <ligand>
        <name>[4Fe-4S] cluster</name>
        <dbReference type="ChEBI" id="CHEBI:49883"/>
        <label>1</label>
        <note>4Fe-4S-S-AdoMet</note>
    </ligand>
</feature>
<dbReference type="Proteomes" id="UP000217221">
    <property type="component" value="Chromosome"/>
</dbReference>
<keyword evidence="9 12" id="KW-0501">Molybdenum cofactor biosynthesis</keyword>
<dbReference type="SMART" id="SM00729">
    <property type="entry name" value="Elp3"/>
    <property type="match status" value="1"/>
</dbReference>
<feature type="binding site" evidence="12">
    <location>
        <position position="126"/>
    </location>
    <ligand>
        <name>S-adenosyl-L-methionine</name>
        <dbReference type="ChEBI" id="CHEBI:59789"/>
    </ligand>
</feature>
<evidence type="ECO:0000313" key="15">
    <source>
        <dbReference type="Proteomes" id="UP000217221"/>
    </source>
</evidence>
<comment type="function">
    <text evidence="12">Catalyzes the cyclization of GTP to (8S)-3',8-cyclo-7,8-dihydroguanosine 5'-triphosphate.</text>
</comment>
<dbReference type="GO" id="GO:0005525">
    <property type="term" value="F:GTP binding"/>
    <property type="evidence" value="ECO:0007669"/>
    <property type="project" value="UniProtKB-UniRule"/>
</dbReference>
<dbReference type="KEGG" id="plim:PHILAsVB114_05585"/>
<evidence type="ECO:0000256" key="7">
    <source>
        <dbReference type="ARBA" id="ARBA00023014"/>
    </source>
</evidence>
<dbReference type="AlphaFoldDB" id="A0A249LGT8"/>
<comment type="subunit">
    <text evidence="12">Monomer and homodimer.</text>
</comment>
<feature type="binding site" evidence="12">
    <location>
        <position position="197"/>
    </location>
    <ligand>
        <name>S-adenosyl-L-methionine</name>
        <dbReference type="ChEBI" id="CHEBI:59789"/>
    </ligand>
</feature>
<dbReference type="InterPro" id="IPR040064">
    <property type="entry name" value="MoaA-like"/>
</dbReference>
<keyword evidence="3 12" id="KW-0949">S-adenosyl-L-methionine</keyword>
<dbReference type="CDD" id="cd21117">
    <property type="entry name" value="Twitch_MoaA"/>
    <property type="match status" value="1"/>
</dbReference>
<evidence type="ECO:0000256" key="12">
    <source>
        <dbReference type="HAMAP-Rule" id="MF_01225"/>
    </source>
</evidence>
<feature type="binding site" evidence="12">
    <location>
        <position position="21"/>
    </location>
    <ligand>
        <name>GTP</name>
        <dbReference type="ChEBI" id="CHEBI:37565"/>
    </ligand>
</feature>
<evidence type="ECO:0000256" key="10">
    <source>
        <dbReference type="ARBA" id="ARBA00023239"/>
    </source>
</evidence>
<feature type="domain" description="Radical SAM core" evidence="13">
    <location>
        <begin position="12"/>
        <end position="227"/>
    </location>
</feature>
<comment type="catalytic activity">
    <reaction evidence="11 12">
        <text>GTP + AH2 + S-adenosyl-L-methionine = (8S)-3',8-cyclo-7,8-dihydroguanosine 5'-triphosphate + 5'-deoxyadenosine + L-methionine + A + H(+)</text>
        <dbReference type="Rhea" id="RHEA:49576"/>
        <dbReference type="ChEBI" id="CHEBI:13193"/>
        <dbReference type="ChEBI" id="CHEBI:15378"/>
        <dbReference type="ChEBI" id="CHEBI:17319"/>
        <dbReference type="ChEBI" id="CHEBI:17499"/>
        <dbReference type="ChEBI" id="CHEBI:37565"/>
        <dbReference type="ChEBI" id="CHEBI:57844"/>
        <dbReference type="ChEBI" id="CHEBI:59789"/>
        <dbReference type="ChEBI" id="CHEBI:131766"/>
        <dbReference type="EC" id="4.1.99.22"/>
    </reaction>
</comment>
<dbReference type="HAMAP" id="MF_01225_B">
    <property type="entry name" value="MoaA_B"/>
    <property type="match status" value="1"/>
</dbReference>
<dbReference type="Pfam" id="PF06463">
    <property type="entry name" value="Mob_synth_C"/>
    <property type="match status" value="1"/>
</dbReference>
<keyword evidence="7 12" id="KW-0411">Iron-sulfur</keyword>
<evidence type="ECO:0000256" key="9">
    <source>
        <dbReference type="ARBA" id="ARBA00023150"/>
    </source>
</evidence>
<dbReference type="InterPro" id="IPR006638">
    <property type="entry name" value="Elp3/MiaA/NifB-like_rSAM"/>
</dbReference>
<feature type="binding site" evidence="12">
    <location>
        <position position="35"/>
    </location>
    <ligand>
        <name>[4Fe-4S] cluster</name>
        <dbReference type="ChEBI" id="CHEBI:49883"/>
        <label>1</label>
        <note>4Fe-4S-S-AdoMet</note>
    </ligand>
</feature>
<evidence type="ECO:0000256" key="2">
    <source>
        <dbReference type="ARBA" id="ARBA00022485"/>
    </source>
</evidence>
<feature type="binding site" evidence="12">
    <location>
        <position position="71"/>
    </location>
    <ligand>
        <name>GTP</name>
        <dbReference type="ChEBI" id="CHEBI:37565"/>
    </ligand>
</feature>
<dbReference type="PANTHER" id="PTHR22960:SF0">
    <property type="entry name" value="MOLYBDENUM COFACTOR BIOSYNTHESIS PROTEIN 1"/>
    <property type="match status" value="1"/>
</dbReference>
<evidence type="ECO:0000256" key="8">
    <source>
        <dbReference type="ARBA" id="ARBA00023134"/>
    </source>
</evidence>
<evidence type="ECO:0000256" key="5">
    <source>
        <dbReference type="ARBA" id="ARBA00022741"/>
    </source>
</evidence>
<dbReference type="InterPro" id="IPR000385">
    <property type="entry name" value="MoaA_NifB_PqqE_Fe-S-bd_CS"/>
</dbReference>
<comment type="similarity">
    <text evidence="12">Belongs to the radical SAM superfamily. MoaA family.</text>
</comment>
<reference evidence="14 15" key="1">
    <citation type="submission" date="2016-07" db="EMBL/GenBank/DDBJ databases">
        <title>High microdiversification within the ubiquitous acI lineage of Actinobacteria.</title>
        <authorList>
            <person name="Neuenschwander S.M."/>
            <person name="Salcher M."/>
            <person name="Ghai R."/>
            <person name="Pernthaler J."/>
        </authorList>
    </citation>
    <scope>NUCLEOTIDE SEQUENCE [LARGE SCALE GENOMIC DNA]</scope>
    <source>
        <strain evidence="14">MMS-VB-114</strain>
    </source>
</reference>
<accession>A0A249LGT8</accession>
<dbReference type="CDD" id="cd01335">
    <property type="entry name" value="Radical_SAM"/>
    <property type="match status" value="1"/>
</dbReference>
<evidence type="ECO:0000256" key="4">
    <source>
        <dbReference type="ARBA" id="ARBA00022723"/>
    </source>
</evidence>
<dbReference type="GO" id="GO:0061798">
    <property type="term" value="F:GTP 3',8'-cyclase activity"/>
    <property type="evidence" value="ECO:0007669"/>
    <property type="project" value="UniProtKB-UniRule"/>
</dbReference>
<keyword evidence="2 12" id="KW-0004">4Fe-4S</keyword>
<evidence type="ECO:0000256" key="6">
    <source>
        <dbReference type="ARBA" id="ARBA00023004"/>
    </source>
</evidence>
<dbReference type="InterPro" id="IPR013483">
    <property type="entry name" value="MoaA"/>
</dbReference>
<protein>
    <recommendedName>
        <fullName evidence="1 12">GTP 3',8-cyclase</fullName>
        <ecNumber evidence="1 12">4.1.99.22</ecNumber>
    </recommendedName>
    <alternativeName>
        <fullName evidence="12">Molybdenum cofactor biosynthesis protein A</fullName>
    </alternativeName>
</protein>
<evidence type="ECO:0000256" key="11">
    <source>
        <dbReference type="ARBA" id="ARBA00048697"/>
    </source>
</evidence>
<dbReference type="EC" id="4.1.99.22" evidence="1 12"/>
<feature type="binding site" evidence="12">
    <location>
        <position position="263"/>
    </location>
    <ligand>
        <name>[4Fe-4S] cluster</name>
        <dbReference type="ChEBI" id="CHEBI:49883"/>
        <label>2</label>
        <note>4Fe-4S-substrate</note>
    </ligand>
</feature>
<organism evidence="14 15">
    <name type="scientific">Candidatus Planktophila limnetica</name>
    <dbReference type="NCBI Taxonomy" id="573600"/>
    <lineage>
        <taxon>Bacteria</taxon>
        <taxon>Bacillati</taxon>
        <taxon>Actinomycetota</taxon>
        <taxon>Actinomycetes</taxon>
        <taxon>Candidatus Nanopelagicales</taxon>
        <taxon>Candidatus Nanopelagicaceae</taxon>
        <taxon>Candidatus Planktophila</taxon>
    </lineage>
</organism>
<dbReference type="InterPro" id="IPR007197">
    <property type="entry name" value="rSAM"/>
</dbReference>
<feature type="binding site" evidence="12">
    <location>
        <position position="75"/>
    </location>
    <ligand>
        <name>S-adenosyl-L-methionine</name>
        <dbReference type="ChEBI" id="CHEBI:59789"/>
    </ligand>
</feature>
<evidence type="ECO:0000313" key="14">
    <source>
        <dbReference type="EMBL" id="ASY28085.1"/>
    </source>
</evidence>
<keyword evidence="10 12" id="KW-0456">Lyase</keyword>
<sequence>MGEQRMTQLVDTYGRGHRDLRVSLTDRCNLRCTYCMPHDFAAWLPSDELLTTDELISIIKVGVSQGIDEIRLTGGEPLLRPDIVEIVSRISAIENPPILSMTTNGLALAKLATPLFDAGLRRINISLDTLDREVFKKMTYRDRLDDVFAGIQAAKDAGLLPVKINAVLLRGINDGEVTSLLDWALAEDLNLRFIEQMPLDAGGIWNRAELITADEIFEQLSSKYKLSPVDYRGSSPAEEFLIDGGPATVGIIGSVSRPFCGACDRIRLTSDGQLRSCLFSMKETDLRGILRSDLSEEEKIEALISKFHVTVKDKLPGHGINDPSFIQPSRPMSAIGG</sequence>
<comment type="pathway">
    <text evidence="12">Cofactor biosynthesis; molybdopterin biosynthesis.</text>
</comment>
<dbReference type="InterPro" id="IPR058240">
    <property type="entry name" value="rSAM_sf"/>
</dbReference>
<dbReference type="InterPro" id="IPR050105">
    <property type="entry name" value="MoCo_biosynth_MoaA/MoaC"/>
</dbReference>
<feature type="binding site" evidence="12">
    <location>
        <position position="34"/>
    </location>
    <ligand>
        <name>S-adenosyl-L-methionine</name>
        <dbReference type="ChEBI" id="CHEBI:59789"/>
    </ligand>
</feature>
<feature type="binding site" evidence="12">
    <location>
        <position position="163"/>
    </location>
    <ligand>
        <name>GTP</name>
        <dbReference type="ChEBI" id="CHEBI:37565"/>
    </ligand>
</feature>
<dbReference type="PANTHER" id="PTHR22960">
    <property type="entry name" value="MOLYBDOPTERIN COFACTOR SYNTHESIS PROTEIN A"/>
    <property type="match status" value="1"/>
</dbReference>
<dbReference type="GO" id="GO:0006777">
    <property type="term" value="P:Mo-molybdopterin cofactor biosynthetic process"/>
    <property type="evidence" value="ECO:0007669"/>
    <property type="project" value="UniProtKB-UniRule"/>
</dbReference>
<dbReference type="GO" id="GO:0051539">
    <property type="term" value="F:4 iron, 4 sulfur cluster binding"/>
    <property type="evidence" value="ECO:0007669"/>
    <property type="project" value="UniProtKB-UniRule"/>
</dbReference>
<gene>
    <name evidence="12" type="primary">moaA</name>
    <name evidence="14" type="ORF">PHILAsVB114_05585</name>
</gene>
<dbReference type="SFLD" id="SFLDG01383">
    <property type="entry name" value="cyclic_pyranopterin_phosphate"/>
    <property type="match status" value="1"/>
</dbReference>
<dbReference type="SUPFAM" id="SSF102114">
    <property type="entry name" value="Radical SAM enzymes"/>
    <property type="match status" value="1"/>
</dbReference>
<keyword evidence="4 12" id="KW-0479">Metal-binding</keyword>
<keyword evidence="5 12" id="KW-0547">Nucleotide-binding</keyword>
<evidence type="ECO:0000259" key="13">
    <source>
        <dbReference type="PROSITE" id="PS51918"/>
    </source>
</evidence>